<dbReference type="Gene3D" id="3.40.50.300">
    <property type="entry name" value="P-loop containing nucleotide triphosphate hydrolases"/>
    <property type="match status" value="1"/>
</dbReference>
<dbReference type="CDD" id="cd02042">
    <property type="entry name" value="ParAB_family"/>
    <property type="match status" value="1"/>
</dbReference>
<keyword evidence="3" id="KW-1185">Reference proteome</keyword>
<dbReference type="STRING" id="1387353.BSF38_05812"/>
<evidence type="ECO:0000313" key="3">
    <source>
        <dbReference type="Proteomes" id="UP000186309"/>
    </source>
</evidence>
<dbReference type="InterPro" id="IPR002586">
    <property type="entry name" value="CobQ/CobB/MinD/ParA_Nub-bd_dom"/>
</dbReference>
<keyword evidence="2" id="KW-0378">Hydrolase</keyword>
<accession>A0A1U7CZ38</accession>
<organism evidence="2 3">
    <name type="scientific">Paludisphaera borealis</name>
    <dbReference type="NCBI Taxonomy" id="1387353"/>
    <lineage>
        <taxon>Bacteria</taxon>
        <taxon>Pseudomonadati</taxon>
        <taxon>Planctomycetota</taxon>
        <taxon>Planctomycetia</taxon>
        <taxon>Isosphaerales</taxon>
        <taxon>Isosphaeraceae</taxon>
        <taxon>Paludisphaera</taxon>
    </lineage>
</organism>
<dbReference type="GO" id="GO:0016787">
    <property type="term" value="F:hydrolase activity"/>
    <property type="evidence" value="ECO:0007669"/>
    <property type="project" value="UniProtKB-KW"/>
</dbReference>
<dbReference type="InterPro" id="IPR027417">
    <property type="entry name" value="P-loop_NTPase"/>
</dbReference>
<evidence type="ECO:0000259" key="1">
    <source>
        <dbReference type="Pfam" id="PF01656"/>
    </source>
</evidence>
<dbReference type="AlphaFoldDB" id="A0A1U7CZ38"/>
<dbReference type="SUPFAM" id="SSF52540">
    <property type="entry name" value="P-loop containing nucleoside triphosphate hydrolases"/>
    <property type="match status" value="1"/>
</dbReference>
<dbReference type="PIRSF" id="PIRSF009320">
    <property type="entry name" value="Nuc_binding_HP_1000"/>
    <property type="match status" value="1"/>
</dbReference>
<dbReference type="KEGG" id="pbor:BSF38_05812"/>
<dbReference type="PANTHER" id="PTHR13696:SF96">
    <property type="entry name" value="COBQ_COBB_MIND_PARA NUCLEOTIDE BINDING DOMAIN-CONTAINING PROTEIN"/>
    <property type="match status" value="1"/>
</dbReference>
<gene>
    <name evidence="2" type="primary">soj_3</name>
    <name evidence="2" type="ORF">BSF38_05812</name>
</gene>
<dbReference type="PANTHER" id="PTHR13696">
    <property type="entry name" value="P-LOOP CONTAINING NUCLEOSIDE TRIPHOSPHATE HYDROLASE"/>
    <property type="match status" value="1"/>
</dbReference>
<evidence type="ECO:0000313" key="2">
    <source>
        <dbReference type="EMBL" id="APW64220.1"/>
    </source>
</evidence>
<proteinExistence type="predicted"/>
<sequence length="215" mass="23391">MRIITLVTQKGGAGKTTLAINCAIAAERKKKRVLILDLDPQASSEGWYQDREAETPRLAKVDSWALPEAIAKAQAANFDYVVIDTPGRDEPSTTAAIRAADFCIIPCRPTPVDLKAVPPTVATINRLKKPAVFVLTQTPARGERVREAEAGLSMLGIVSPVRIIARAAYQDAHGAGLGVIEYEPEGKAAAEVKQLWDWIVKKMEKVAYEQETNIS</sequence>
<feature type="domain" description="CobQ/CobB/MinD/ParA nucleotide binding" evidence="1">
    <location>
        <begin position="4"/>
        <end position="146"/>
    </location>
</feature>
<dbReference type="EMBL" id="CP019082">
    <property type="protein sequence ID" value="APW64220.1"/>
    <property type="molecule type" value="Genomic_DNA"/>
</dbReference>
<reference evidence="3" key="1">
    <citation type="submission" date="2016-12" db="EMBL/GenBank/DDBJ databases">
        <title>Comparative genomics of four Isosphaeraceae planctomycetes: a common pool of plasmids and glycoside hydrolase genes.</title>
        <authorList>
            <person name="Ivanova A."/>
        </authorList>
    </citation>
    <scope>NUCLEOTIDE SEQUENCE [LARGE SCALE GENOMIC DNA]</scope>
    <source>
        <strain evidence="3">PX4</strain>
    </source>
</reference>
<dbReference type="InterPro" id="IPR050678">
    <property type="entry name" value="DNA_Partitioning_ATPase"/>
</dbReference>
<dbReference type="Proteomes" id="UP000186309">
    <property type="component" value="Chromosome"/>
</dbReference>
<name>A0A1U7CZ38_9BACT</name>
<protein>
    <submittedName>
        <fullName evidence="2">Chromosome-partitioning ATPase Soj</fullName>
        <ecNumber evidence="2">3.6.-.-</ecNumber>
    </submittedName>
</protein>
<dbReference type="EC" id="3.6.-.-" evidence="2"/>
<dbReference type="Pfam" id="PF01656">
    <property type="entry name" value="CbiA"/>
    <property type="match status" value="1"/>
</dbReference>